<evidence type="ECO:0000313" key="2">
    <source>
        <dbReference type="EMBL" id="CAI9580573.1"/>
    </source>
</evidence>
<comment type="caution">
    <text evidence="2">The sequence shown here is derived from an EMBL/GenBank/DDBJ whole genome shotgun (WGS) entry which is preliminary data.</text>
</comment>
<dbReference type="EMBL" id="CATNWA010015201">
    <property type="protein sequence ID" value="CAI9580573.1"/>
    <property type="molecule type" value="Genomic_DNA"/>
</dbReference>
<evidence type="ECO:0000256" key="1">
    <source>
        <dbReference type="SAM" id="SignalP"/>
    </source>
</evidence>
<dbReference type="Proteomes" id="UP001162483">
    <property type="component" value="Unassembled WGS sequence"/>
</dbReference>
<keyword evidence="1" id="KW-0732">Signal</keyword>
<protein>
    <submittedName>
        <fullName evidence="2">Uncharacterized protein</fullName>
    </submittedName>
</protein>
<organism evidence="2 3">
    <name type="scientific">Staurois parvus</name>
    <dbReference type="NCBI Taxonomy" id="386267"/>
    <lineage>
        <taxon>Eukaryota</taxon>
        <taxon>Metazoa</taxon>
        <taxon>Chordata</taxon>
        <taxon>Craniata</taxon>
        <taxon>Vertebrata</taxon>
        <taxon>Euteleostomi</taxon>
        <taxon>Amphibia</taxon>
        <taxon>Batrachia</taxon>
        <taxon>Anura</taxon>
        <taxon>Neobatrachia</taxon>
        <taxon>Ranoidea</taxon>
        <taxon>Ranidae</taxon>
        <taxon>Staurois</taxon>
    </lineage>
</organism>
<accession>A0ABN9E7H0</accession>
<feature type="signal peptide" evidence="1">
    <location>
        <begin position="1"/>
        <end position="23"/>
    </location>
</feature>
<evidence type="ECO:0000313" key="3">
    <source>
        <dbReference type="Proteomes" id="UP001162483"/>
    </source>
</evidence>
<gene>
    <name evidence="2" type="ORF">SPARVUS_LOCUS9314826</name>
</gene>
<feature type="chain" id="PRO_5046925689" evidence="1">
    <location>
        <begin position="24"/>
        <end position="44"/>
    </location>
</feature>
<sequence>MPGSPMSCQSATGSNTLCHLTLLAVCLFQIHNQKVPKPKTCQAA</sequence>
<keyword evidence="3" id="KW-1185">Reference proteome</keyword>
<proteinExistence type="predicted"/>
<reference evidence="2" key="1">
    <citation type="submission" date="2023-05" db="EMBL/GenBank/DDBJ databases">
        <authorList>
            <person name="Stuckert A."/>
        </authorList>
    </citation>
    <scope>NUCLEOTIDE SEQUENCE</scope>
</reference>
<name>A0ABN9E7H0_9NEOB</name>
<feature type="non-terminal residue" evidence="2">
    <location>
        <position position="44"/>
    </location>
</feature>